<dbReference type="RefSeq" id="WP_213354101.1">
    <property type="nucleotide sequence ID" value="NZ_JAHBGB010000037.1"/>
</dbReference>
<gene>
    <name evidence="2" type="ORF">ACFSNC_18265</name>
</gene>
<keyword evidence="1" id="KW-0175">Coiled coil</keyword>
<protein>
    <recommendedName>
        <fullName evidence="4">H-NS histone family protein</fullName>
    </recommendedName>
</protein>
<evidence type="ECO:0008006" key="4">
    <source>
        <dbReference type="Google" id="ProtNLM"/>
    </source>
</evidence>
<name>A0ABW4Z146_9HYPH</name>
<evidence type="ECO:0000256" key="1">
    <source>
        <dbReference type="SAM" id="Coils"/>
    </source>
</evidence>
<reference evidence="3" key="1">
    <citation type="journal article" date="2019" name="Int. J. Syst. Evol. Microbiol.">
        <title>The Global Catalogue of Microorganisms (GCM) 10K type strain sequencing project: providing services to taxonomists for standard genome sequencing and annotation.</title>
        <authorList>
            <consortium name="The Broad Institute Genomics Platform"/>
            <consortium name="The Broad Institute Genome Sequencing Center for Infectious Disease"/>
            <person name="Wu L."/>
            <person name="Ma J."/>
        </authorList>
    </citation>
    <scope>NUCLEOTIDE SEQUENCE [LARGE SCALE GENOMIC DNA]</scope>
    <source>
        <strain evidence="3">CCM 7435</strain>
    </source>
</reference>
<evidence type="ECO:0000313" key="2">
    <source>
        <dbReference type="EMBL" id="MFD2142355.1"/>
    </source>
</evidence>
<evidence type="ECO:0000313" key="3">
    <source>
        <dbReference type="Proteomes" id="UP001597299"/>
    </source>
</evidence>
<proteinExistence type="predicted"/>
<dbReference type="Proteomes" id="UP001597299">
    <property type="component" value="Unassembled WGS sequence"/>
</dbReference>
<accession>A0ABW4Z146</accession>
<dbReference type="EMBL" id="JBHUHD010000001">
    <property type="protein sequence ID" value="MFD2142355.1"/>
    <property type="molecule type" value="Genomic_DNA"/>
</dbReference>
<sequence length="166" mass="19029">MMLHVSVLSRAERPMADYRQIMRELRGRRARLVDQLDKLDATIQMLEETIRVSQPEFDFATPADTLEEQVVKRERGELPPETIARYARETLLEFGKPMKRGELVRALEQKGVPLAGKDKNKNLGTILWRHGDMFVSLAGLGYWPRDVRIPGVYDVDPETGRPVGEE</sequence>
<organism evidence="2 3">
    <name type="scientific">Ancylobacter oerskovii</name>
    <dbReference type="NCBI Taxonomy" id="459519"/>
    <lineage>
        <taxon>Bacteria</taxon>
        <taxon>Pseudomonadati</taxon>
        <taxon>Pseudomonadota</taxon>
        <taxon>Alphaproteobacteria</taxon>
        <taxon>Hyphomicrobiales</taxon>
        <taxon>Xanthobacteraceae</taxon>
        <taxon>Ancylobacter</taxon>
    </lineage>
</organism>
<comment type="caution">
    <text evidence="2">The sequence shown here is derived from an EMBL/GenBank/DDBJ whole genome shotgun (WGS) entry which is preliminary data.</text>
</comment>
<feature type="coiled-coil region" evidence="1">
    <location>
        <begin position="15"/>
        <end position="49"/>
    </location>
</feature>
<keyword evidence="3" id="KW-1185">Reference proteome</keyword>